<keyword evidence="10 13" id="KW-1133">Transmembrane helix</keyword>
<dbReference type="InterPro" id="IPR050428">
    <property type="entry name" value="TCS_sensor_his_kinase"/>
</dbReference>
<evidence type="ECO:0000256" key="8">
    <source>
        <dbReference type="ARBA" id="ARBA00022777"/>
    </source>
</evidence>
<dbReference type="OrthoDB" id="9809766at2"/>
<evidence type="ECO:0000256" key="3">
    <source>
        <dbReference type="ARBA" id="ARBA00012438"/>
    </source>
</evidence>
<evidence type="ECO:0000256" key="5">
    <source>
        <dbReference type="ARBA" id="ARBA00022679"/>
    </source>
</evidence>
<dbReference type="PANTHER" id="PTHR45436">
    <property type="entry name" value="SENSOR HISTIDINE KINASE YKOH"/>
    <property type="match status" value="1"/>
</dbReference>
<dbReference type="PROSITE" id="PS50885">
    <property type="entry name" value="HAMP"/>
    <property type="match status" value="1"/>
</dbReference>
<dbReference type="RefSeq" id="WP_109457395.1">
    <property type="nucleotide sequence ID" value="NZ_QFBC01000002.1"/>
</dbReference>
<evidence type="ECO:0000256" key="11">
    <source>
        <dbReference type="ARBA" id="ARBA00023012"/>
    </source>
</evidence>
<evidence type="ECO:0000256" key="2">
    <source>
        <dbReference type="ARBA" id="ARBA00004141"/>
    </source>
</evidence>
<keyword evidence="11" id="KW-0902">Two-component regulatory system</keyword>
<evidence type="ECO:0000256" key="7">
    <source>
        <dbReference type="ARBA" id="ARBA00022741"/>
    </source>
</evidence>
<comment type="catalytic activity">
    <reaction evidence="1">
        <text>ATP + protein L-histidine = ADP + protein N-phospho-L-histidine.</text>
        <dbReference type="EC" id="2.7.13.3"/>
    </reaction>
</comment>
<accession>A0A2U2DVH0</accession>
<feature type="domain" description="HAMP" evidence="15">
    <location>
        <begin position="177"/>
        <end position="229"/>
    </location>
</feature>
<dbReference type="CDD" id="cd00082">
    <property type="entry name" value="HisKA"/>
    <property type="match status" value="1"/>
</dbReference>
<dbReference type="InterPro" id="IPR036097">
    <property type="entry name" value="HisK_dim/P_sf"/>
</dbReference>
<dbReference type="InterPro" id="IPR004358">
    <property type="entry name" value="Sig_transdc_His_kin-like_C"/>
</dbReference>
<keyword evidence="4" id="KW-0597">Phosphoprotein</keyword>
<evidence type="ECO:0000256" key="4">
    <source>
        <dbReference type="ARBA" id="ARBA00022553"/>
    </source>
</evidence>
<dbReference type="InterPro" id="IPR003594">
    <property type="entry name" value="HATPase_dom"/>
</dbReference>
<dbReference type="InterPro" id="IPR036890">
    <property type="entry name" value="HATPase_C_sf"/>
</dbReference>
<dbReference type="SMART" id="SM00388">
    <property type="entry name" value="HisKA"/>
    <property type="match status" value="1"/>
</dbReference>
<keyword evidence="9" id="KW-0067">ATP-binding</keyword>
<dbReference type="InterPro" id="IPR005467">
    <property type="entry name" value="His_kinase_dom"/>
</dbReference>
<comment type="caution">
    <text evidence="16">The sequence shown here is derived from an EMBL/GenBank/DDBJ whole genome shotgun (WGS) entry which is preliminary data.</text>
</comment>
<dbReference type="Gene3D" id="1.10.287.130">
    <property type="match status" value="1"/>
</dbReference>
<dbReference type="GO" id="GO:0005524">
    <property type="term" value="F:ATP binding"/>
    <property type="evidence" value="ECO:0007669"/>
    <property type="project" value="UniProtKB-KW"/>
</dbReference>
<keyword evidence="5" id="KW-0808">Transferase</keyword>
<dbReference type="SUPFAM" id="SSF55874">
    <property type="entry name" value="ATPase domain of HSP90 chaperone/DNA topoisomerase II/histidine kinase"/>
    <property type="match status" value="1"/>
</dbReference>
<dbReference type="PANTHER" id="PTHR45436:SF14">
    <property type="entry name" value="SENSOR PROTEIN QSEC"/>
    <property type="match status" value="1"/>
</dbReference>
<evidence type="ECO:0000256" key="1">
    <source>
        <dbReference type="ARBA" id="ARBA00000085"/>
    </source>
</evidence>
<dbReference type="Gene3D" id="1.20.5.1040">
    <property type="entry name" value="Sensor protein qsec"/>
    <property type="match status" value="1"/>
</dbReference>
<keyword evidence="17" id="KW-1185">Reference proteome</keyword>
<evidence type="ECO:0000313" key="16">
    <source>
        <dbReference type="EMBL" id="PWE57291.1"/>
    </source>
</evidence>
<gene>
    <name evidence="16" type="ORF">DEM27_06540</name>
</gene>
<dbReference type="InterPro" id="IPR003660">
    <property type="entry name" value="HAMP_dom"/>
</dbReference>
<dbReference type="PRINTS" id="PR00344">
    <property type="entry name" value="BCTRLSENSOR"/>
</dbReference>
<keyword evidence="8 16" id="KW-0418">Kinase</keyword>
<evidence type="ECO:0000259" key="14">
    <source>
        <dbReference type="PROSITE" id="PS50109"/>
    </source>
</evidence>
<evidence type="ECO:0000256" key="9">
    <source>
        <dbReference type="ARBA" id="ARBA00022840"/>
    </source>
</evidence>
<dbReference type="InterPro" id="IPR003661">
    <property type="entry name" value="HisK_dim/P_dom"/>
</dbReference>
<organism evidence="16 17">
    <name type="scientific">Metarhizobium album</name>
    <dbReference type="NCBI Taxonomy" id="2182425"/>
    <lineage>
        <taxon>Bacteria</taxon>
        <taxon>Pseudomonadati</taxon>
        <taxon>Pseudomonadota</taxon>
        <taxon>Alphaproteobacteria</taxon>
        <taxon>Hyphomicrobiales</taxon>
        <taxon>Rhizobiaceae</taxon>
        <taxon>Metarhizobium</taxon>
    </lineage>
</organism>
<dbReference type="SUPFAM" id="SSF47384">
    <property type="entry name" value="Homodimeric domain of signal transducing histidine kinase"/>
    <property type="match status" value="1"/>
</dbReference>
<dbReference type="EMBL" id="QFBC01000002">
    <property type="protein sequence ID" value="PWE57291.1"/>
    <property type="molecule type" value="Genomic_DNA"/>
</dbReference>
<protein>
    <recommendedName>
        <fullName evidence="3">histidine kinase</fullName>
        <ecNumber evidence="3">2.7.13.3</ecNumber>
    </recommendedName>
</protein>
<dbReference type="PROSITE" id="PS50109">
    <property type="entry name" value="HIS_KIN"/>
    <property type="match status" value="1"/>
</dbReference>
<dbReference type="SMART" id="SM00387">
    <property type="entry name" value="HATPase_c"/>
    <property type="match status" value="1"/>
</dbReference>
<comment type="subcellular location">
    <subcellularLocation>
        <location evidence="2">Membrane</location>
        <topology evidence="2">Multi-pass membrane protein</topology>
    </subcellularLocation>
</comment>
<dbReference type="Proteomes" id="UP000245252">
    <property type="component" value="Unassembled WGS sequence"/>
</dbReference>
<evidence type="ECO:0000313" key="17">
    <source>
        <dbReference type="Proteomes" id="UP000245252"/>
    </source>
</evidence>
<evidence type="ECO:0000256" key="6">
    <source>
        <dbReference type="ARBA" id="ARBA00022692"/>
    </source>
</evidence>
<name>A0A2U2DVH0_9HYPH</name>
<keyword evidence="12 13" id="KW-0472">Membrane</keyword>
<evidence type="ECO:0000256" key="12">
    <source>
        <dbReference type="ARBA" id="ARBA00023136"/>
    </source>
</evidence>
<dbReference type="GO" id="GO:0005886">
    <property type="term" value="C:plasma membrane"/>
    <property type="evidence" value="ECO:0007669"/>
    <property type="project" value="TreeGrafter"/>
</dbReference>
<dbReference type="Pfam" id="PF00512">
    <property type="entry name" value="HisKA"/>
    <property type="match status" value="1"/>
</dbReference>
<keyword evidence="6 13" id="KW-0812">Transmembrane</keyword>
<dbReference type="Pfam" id="PF02518">
    <property type="entry name" value="HATPase_c"/>
    <property type="match status" value="1"/>
</dbReference>
<dbReference type="EC" id="2.7.13.3" evidence="3"/>
<evidence type="ECO:0000256" key="13">
    <source>
        <dbReference type="SAM" id="Phobius"/>
    </source>
</evidence>
<dbReference type="AlphaFoldDB" id="A0A2U2DVH0"/>
<feature type="domain" description="Histidine kinase" evidence="14">
    <location>
        <begin position="237"/>
        <end position="447"/>
    </location>
</feature>
<dbReference type="GO" id="GO:0000155">
    <property type="term" value="F:phosphorelay sensor kinase activity"/>
    <property type="evidence" value="ECO:0007669"/>
    <property type="project" value="InterPro"/>
</dbReference>
<keyword evidence="7" id="KW-0547">Nucleotide-binding</keyword>
<proteinExistence type="predicted"/>
<dbReference type="Gene3D" id="3.30.565.10">
    <property type="entry name" value="Histidine kinase-like ATPase, C-terminal domain"/>
    <property type="match status" value="1"/>
</dbReference>
<reference evidence="16 17" key="1">
    <citation type="submission" date="2018-05" db="EMBL/GenBank/DDBJ databases">
        <title>The draft genome of strain NS-104.</title>
        <authorList>
            <person name="Hang P."/>
            <person name="Jiang J."/>
        </authorList>
    </citation>
    <scope>NUCLEOTIDE SEQUENCE [LARGE SCALE GENOMIC DNA]</scope>
    <source>
        <strain evidence="16 17">NS-104</strain>
    </source>
</reference>
<feature type="transmembrane region" description="Helical" evidence="13">
    <location>
        <begin position="155"/>
        <end position="176"/>
    </location>
</feature>
<evidence type="ECO:0000259" key="15">
    <source>
        <dbReference type="PROSITE" id="PS50885"/>
    </source>
</evidence>
<evidence type="ECO:0000256" key="10">
    <source>
        <dbReference type="ARBA" id="ARBA00022989"/>
    </source>
</evidence>
<sequence length="449" mass="48560">MAKRSFSITRRLTITLTGIVTLFWLMAAGFGMMVMQDEFTEIFDSALKETGERLMPLVVDDLLQQEASGGPRRLEAPTIAHGEDYLIYQVRDSGGSVILHSHDATQAPFDAPLQQGFHDTGDYRIYTAASVDGSIFVQIADAFDHRREAMIEGGFALLLPLLILLPASIFAIRFTVRRLLSPIDDLRLAIGTKDGGNMAPVERETLPPELQPIAHSVNLLLTRLRAALDAEREFAANSAHELRTPIAGALAQTQRLVEELPPGALQGRARQVETSLGKLARLSEKLLQLSRAEAGIGGGEPVDLSPILSLVIEDARRVPLAHGRLHVVPETFPPLERPVNSDAFAIVVRNLVENALLHSPPGSLVEIELQPQGVIRIVNQAAVLGSELLAGIRSRFIRGPTSAPGSGLGLAIVSSLVEQMGGELQLLSPAEGRQDGFEARIVLSGQTQR</sequence>
<feature type="transmembrane region" description="Helical" evidence="13">
    <location>
        <begin position="12"/>
        <end position="35"/>
    </location>
</feature>